<dbReference type="AlphaFoldDB" id="A0A0N9MNE2"/>
<protein>
    <recommendedName>
        <fullName evidence="5">Sortase</fullName>
    </recommendedName>
</protein>
<evidence type="ECO:0000313" key="4">
    <source>
        <dbReference type="Proteomes" id="UP000063789"/>
    </source>
</evidence>
<organism evidence="3 4">
    <name type="scientific">Gordonia phthalatica</name>
    <dbReference type="NCBI Taxonomy" id="1136941"/>
    <lineage>
        <taxon>Bacteria</taxon>
        <taxon>Bacillati</taxon>
        <taxon>Actinomycetota</taxon>
        <taxon>Actinomycetes</taxon>
        <taxon>Mycobacteriales</taxon>
        <taxon>Gordoniaceae</taxon>
        <taxon>Gordonia</taxon>
    </lineage>
</organism>
<evidence type="ECO:0000256" key="1">
    <source>
        <dbReference type="ARBA" id="ARBA00022801"/>
    </source>
</evidence>
<name>A0A0N9MNE2_9ACTN</name>
<dbReference type="InterPro" id="IPR042001">
    <property type="entry name" value="Sortase_F"/>
</dbReference>
<keyword evidence="2" id="KW-0812">Transmembrane</keyword>
<proteinExistence type="predicted"/>
<keyword evidence="1" id="KW-0378">Hydrolase</keyword>
<dbReference type="Pfam" id="PF04203">
    <property type="entry name" value="Sortase"/>
    <property type="match status" value="1"/>
</dbReference>
<keyword evidence="2" id="KW-1133">Transmembrane helix</keyword>
<dbReference type="PATRIC" id="fig|1136941.3.peg.1442"/>
<evidence type="ECO:0000313" key="3">
    <source>
        <dbReference type="EMBL" id="ALG84300.1"/>
    </source>
</evidence>
<dbReference type="Gene3D" id="2.40.260.10">
    <property type="entry name" value="Sortase"/>
    <property type="match status" value="1"/>
</dbReference>
<dbReference type="CDD" id="cd05829">
    <property type="entry name" value="Sortase_F"/>
    <property type="match status" value="1"/>
</dbReference>
<dbReference type="GO" id="GO:0016787">
    <property type="term" value="F:hydrolase activity"/>
    <property type="evidence" value="ECO:0007669"/>
    <property type="project" value="UniProtKB-KW"/>
</dbReference>
<dbReference type="KEGG" id="goq:ACH46_07030"/>
<evidence type="ECO:0000256" key="2">
    <source>
        <dbReference type="SAM" id="Phobius"/>
    </source>
</evidence>
<accession>A0A0N9MNE2</accession>
<keyword evidence="4" id="KW-1185">Reference proteome</keyword>
<dbReference type="RefSeq" id="WP_062392281.1">
    <property type="nucleotide sequence ID" value="NZ_CP011853.1"/>
</dbReference>
<sequence length="216" mass="22221">MADDGPCYRARRLPLGVLTTVAVVALIAGLAGALMAIGGSPRADGSEVEPAVATAAADRASAPVRIKVGPQDGVRAMDAPVSVMPSACTDVIEPPYDSRVGDVFWCSDYAALGSGGDRPTVLAGHAGASIDTVFNDLYPRGDAFVGQTVRFETAGAGERAYRVTAVYTPAKADLPYLTQVWGTPGQQLGGRVVLVTCLQTPDGAWGKNYVAVLSPA</sequence>
<dbReference type="InterPro" id="IPR005754">
    <property type="entry name" value="Sortase"/>
</dbReference>
<dbReference type="Proteomes" id="UP000063789">
    <property type="component" value="Chromosome"/>
</dbReference>
<dbReference type="InterPro" id="IPR023365">
    <property type="entry name" value="Sortase_dom-sf"/>
</dbReference>
<evidence type="ECO:0008006" key="5">
    <source>
        <dbReference type="Google" id="ProtNLM"/>
    </source>
</evidence>
<gene>
    <name evidence="3" type="ORF">ACH46_07030</name>
</gene>
<reference evidence="3 4" key="2">
    <citation type="journal article" date="2017" name="Int. J. Syst. Evol. Microbiol.">
        <title>Gordonia phthalatica sp. nov., a di-n-butyl phthalate-degrading bacterium isolated from activated sludge.</title>
        <authorList>
            <person name="Jin D."/>
            <person name="Kong X."/>
            <person name="Jia M."/>
            <person name="Yu X."/>
            <person name="Wang X."/>
            <person name="Zhuang X."/>
            <person name="Deng Y."/>
            <person name="Bai Z."/>
        </authorList>
    </citation>
    <scope>NUCLEOTIDE SEQUENCE [LARGE SCALE GENOMIC DNA]</scope>
    <source>
        <strain evidence="3 4">QH-11</strain>
    </source>
</reference>
<dbReference type="OrthoDB" id="4425249at2"/>
<reference evidence="4" key="1">
    <citation type="submission" date="2015-06" db="EMBL/GenBank/DDBJ databases">
        <title>Complete genome sequence and metabolic analysis of phthalate degradation pathway in Gordonia sp. QH-11.</title>
        <authorList>
            <person name="Jin D."/>
            <person name="Kong X."/>
            <person name="Bai Z."/>
        </authorList>
    </citation>
    <scope>NUCLEOTIDE SEQUENCE [LARGE SCALE GENOMIC DNA]</scope>
    <source>
        <strain evidence="4">QH-11</strain>
    </source>
</reference>
<dbReference type="EMBL" id="CP011853">
    <property type="protein sequence ID" value="ALG84300.1"/>
    <property type="molecule type" value="Genomic_DNA"/>
</dbReference>
<feature type="transmembrane region" description="Helical" evidence="2">
    <location>
        <begin position="15"/>
        <end position="37"/>
    </location>
</feature>
<dbReference type="SUPFAM" id="SSF63817">
    <property type="entry name" value="Sortase"/>
    <property type="match status" value="1"/>
</dbReference>
<dbReference type="STRING" id="1136941.ACH46_07030"/>
<keyword evidence="2" id="KW-0472">Membrane</keyword>